<evidence type="ECO:0000313" key="2">
    <source>
        <dbReference type="EMBL" id="CAK0792286.1"/>
    </source>
</evidence>
<feature type="transmembrane region" description="Helical" evidence="1">
    <location>
        <begin position="17"/>
        <end position="36"/>
    </location>
</feature>
<keyword evidence="3" id="KW-1185">Reference proteome</keyword>
<keyword evidence="1" id="KW-1133">Transmembrane helix</keyword>
<gene>
    <name evidence="2" type="ORF">PCOR1329_LOCUS2932</name>
</gene>
<dbReference type="EMBL" id="CAUYUJ010000746">
    <property type="protein sequence ID" value="CAK0792286.1"/>
    <property type="molecule type" value="Genomic_DNA"/>
</dbReference>
<keyword evidence="1" id="KW-0472">Membrane</keyword>
<comment type="caution">
    <text evidence="2">The sequence shown here is derived from an EMBL/GenBank/DDBJ whole genome shotgun (WGS) entry which is preliminary data.</text>
</comment>
<keyword evidence="1" id="KW-0812">Transmembrane</keyword>
<reference evidence="2" key="1">
    <citation type="submission" date="2023-10" db="EMBL/GenBank/DDBJ databases">
        <authorList>
            <person name="Chen Y."/>
            <person name="Shah S."/>
            <person name="Dougan E. K."/>
            <person name="Thang M."/>
            <person name="Chan C."/>
        </authorList>
    </citation>
    <scope>NUCLEOTIDE SEQUENCE [LARGE SCALE GENOMIC DNA]</scope>
</reference>
<protein>
    <submittedName>
        <fullName evidence="2">Uncharacterized protein</fullName>
    </submittedName>
</protein>
<evidence type="ECO:0000256" key="1">
    <source>
        <dbReference type="SAM" id="Phobius"/>
    </source>
</evidence>
<evidence type="ECO:0000313" key="3">
    <source>
        <dbReference type="Proteomes" id="UP001189429"/>
    </source>
</evidence>
<sequence length="169" mass="19175">MTTGWFGESWTSDQSQMITLSVVMMSIVGLCLLCWWTDIYRILPGWGPIRKFDADASEDMRFRQSAIHRHAASLEAGRLAQPQEKAVYGSIGRPTWGTCESGIRSSMPFNHPVLGPVRVRDGFDQTQKMRTACEWWGKDEQYFMAQSGVQAPPLRINEHYVSCTNNMHG</sequence>
<organism evidence="2 3">
    <name type="scientific">Prorocentrum cordatum</name>
    <dbReference type="NCBI Taxonomy" id="2364126"/>
    <lineage>
        <taxon>Eukaryota</taxon>
        <taxon>Sar</taxon>
        <taxon>Alveolata</taxon>
        <taxon>Dinophyceae</taxon>
        <taxon>Prorocentrales</taxon>
        <taxon>Prorocentraceae</taxon>
        <taxon>Prorocentrum</taxon>
    </lineage>
</organism>
<name>A0ABN9PI95_9DINO</name>
<accession>A0ABN9PI95</accession>
<proteinExistence type="predicted"/>
<dbReference type="Proteomes" id="UP001189429">
    <property type="component" value="Unassembled WGS sequence"/>
</dbReference>